<reference evidence="3" key="1">
    <citation type="submission" date="2020-11" db="EMBL/GenBank/DDBJ databases">
        <authorList>
            <consortium name="DOE Joint Genome Institute"/>
            <person name="Ahrendt S."/>
            <person name="Riley R."/>
            <person name="Andreopoulos W."/>
            <person name="Labutti K."/>
            <person name="Pangilinan J."/>
            <person name="Ruiz-Duenas F.J."/>
            <person name="Barrasa J.M."/>
            <person name="Sanchez-Garcia M."/>
            <person name="Camarero S."/>
            <person name="Miyauchi S."/>
            <person name="Serrano A."/>
            <person name="Linde D."/>
            <person name="Babiker R."/>
            <person name="Drula E."/>
            <person name="Ayuso-Fernandez I."/>
            <person name="Pacheco R."/>
            <person name="Padilla G."/>
            <person name="Ferreira P."/>
            <person name="Barriuso J."/>
            <person name="Kellner H."/>
            <person name="Castanera R."/>
            <person name="Alfaro M."/>
            <person name="Ramirez L."/>
            <person name="Pisabarro A.G."/>
            <person name="Kuo A."/>
            <person name="Tritt A."/>
            <person name="Lipzen A."/>
            <person name="He G."/>
            <person name="Yan M."/>
            <person name="Ng V."/>
            <person name="Cullen D."/>
            <person name="Martin F."/>
            <person name="Rosso M.-N."/>
            <person name="Henrissat B."/>
            <person name="Hibbett D."/>
            <person name="Martinez A.T."/>
            <person name="Grigoriev I.V."/>
        </authorList>
    </citation>
    <scope>NUCLEOTIDE SEQUENCE</scope>
    <source>
        <strain evidence="3">ATCC 90797</strain>
    </source>
</reference>
<dbReference type="GO" id="GO:0000723">
    <property type="term" value="P:telomere maintenance"/>
    <property type="evidence" value="ECO:0007669"/>
    <property type="project" value="InterPro"/>
</dbReference>
<keyword evidence="1" id="KW-0378">Hydrolase</keyword>
<dbReference type="InterPro" id="IPR027417">
    <property type="entry name" value="P-loop_NTPase"/>
</dbReference>
<dbReference type="OrthoDB" id="3366231at2759"/>
<keyword evidence="4" id="KW-1185">Reference proteome</keyword>
<dbReference type="PANTHER" id="PTHR10492">
    <property type="match status" value="1"/>
</dbReference>
<keyword evidence="1" id="KW-0547">Nucleotide-binding</keyword>
<feature type="domain" description="DNA helicase Pif1-like DEAD-box helicase" evidence="2">
    <location>
        <begin position="38"/>
        <end position="119"/>
    </location>
</feature>
<comment type="catalytic activity">
    <reaction evidence="1">
        <text>ATP + H2O = ADP + phosphate + H(+)</text>
        <dbReference type="Rhea" id="RHEA:13065"/>
        <dbReference type="ChEBI" id="CHEBI:15377"/>
        <dbReference type="ChEBI" id="CHEBI:15378"/>
        <dbReference type="ChEBI" id="CHEBI:30616"/>
        <dbReference type="ChEBI" id="CHEBI:43474"/>
        <dbReference type="ChEBI" id="CHEBI:456216"/>
        <dbReference type="EC" id="5.6.2.3"/>
    </reaction>
</comment>
<dbReference type="Proteomes" id="UP000807025">
    <property type="component" value="Unassembled WGS sequence"/>
</dbReference>
<dbReference type="PANTHER" id="PTHR10492:SF57">
    <property type="entry name" value="ATP-DEPENDENT DNA HELICASE"/>
    <property type="match status" value="1"/>
</dbReference>
<dbReference type="EMBL" id="MU154650">
    <property type="protein sequence ID" value="KAF9490087.1"/>
    <property type="molecule type" value="Genomic_DNA"/>
</dbReference>
<dbReference type="Pfam" id="PF05970">
    <property type="entry name" value="PIF1"/>
    <property type="match status" value="1"/>
</dbReference>
<evidence type="ECO:0000259" key="2">
    <source>
        <dbReference type="Pfam" id="PF05970"/>
    </source>
</evidence>
<dbReference type="GO" id="GO:0006310">
    <property type="term" value="P:DNA recombination"/>
    <property type="evidence" value="ECO:0007669"/>
    <property type="project" value="UniProtKB-KW"/>
</dbReference>
<keyword evidence="1" id="KW-0067">ATP-binding</keyword>
<dbReference type="EC" id="5.6.2.3" evidence="1"/>
<dbReference type="InterPro" id="IPR010285">
    <property type="entry name" value="DNA_helicase_pif1-like_DEAD"/>
</dbReference>
<sequence>MPHWSQNWVNIEDNPLIAAQLDYNCDTEQTQAQTQIQQLNNDQQAAFLRITESVEKDLGHIFFLDGPGGMGKTFIYNTLCNQVRSEGWIVLCVASSGIAALLMPGGRTAHSQFKIPIDGLTEESVLYNKGV</sequence>
<evidence type="ECO:0000313" key="4">
    <source>
        <dbReference type="Proteomes" id="UP000807025"/>
    </source>
</evidence>
<dbReference type="Gene3D" id="3.40.50.300">
    <property type="entry name" value="P-loop containing nucleotide triphosphate hydrolases"/>
    <property type="match status" value="1"/>
</dbReference>
<dbReference type="AlphaFoldDB" id="A0A9P6D3V6"/>
<keyword evidence="1" id="KW-0234">DNA repair</keyword>
<accession>A0A9P6D3V6</accession>
<keyword evidence="1" id="KW-0227">DNA damage</keyword>
<comment type="caution">
    <text evidence="3">The sequence shown here is derived from an EMBL/GenBank/DDBJ whole genome shotgun (WGS) entry which is preliminary data.</text>
</comment>
<evidence type="ECO:0000313" key="3">
    <source>
        <dbReference type="EMBL" id="KAF9490087.1"/>
    </source>
</evidence>
<proteinExistence type="inferred from homology"/>
<keyword evidence="1" id="KW-0233">DNA recombination</keyword>
<dbReference type="GO" id="GO:0016787">
    <property type="term" value="F:hydrolase activity"/>
    <property type="evidence" value="ECO:0007669"/>
    <property type="project" value="UniProtKB-KW"/>
</dbReference>
<comment type="similarity">
    <text evidence="1">Belongs to the helicase family.</text>
</comment>
<name>A0A9P6D3V6_PLEER</name>
<keyword evidence="1" id="KW-0347">Helicase</keyword>
<organism evidence="3 4">
    <name type="scientific">Pleurotus eryngii</name>
    <name type="common">Boletus of the steppes</name>
    <dbReference type="NCBI Taxonomy" id="5323"/>
    <lineage>
        <taxon>Eukaryota</taxon>
        <taxon>Fungi</taxon>
        <taxon>Dikarya</taxon>
        <taxon>Basidiomycota</taxon>
        <taxon>Agaricomycotina</taxon>
        <taxon>Agaricomycetes</taxon>
        <taxon>Agaricomycetidae</taxon>
        <taxon>Agaricales</taxon>
        <taxon>Pleurotineae</taxon>
        <taxon>Pleurotaceae</taxon>
        <taxon>Pleurotus</taxon>
    </lineage>
</organism>
<gene>
    <name evidence="3" type="ORF">BDN71DRAFT_1400539</name>
</gene>
<protein>
    <recommendedName>
        <fullName evidence="1">ATP-dependent DNA helicase</fullName>
        <ecNumber evidence="1">5.6.2.3</ecNumber>
    </recommendedName>
</protein>
<dbReference type="GO" id="GO:0043139">
    <property type="term" value="F:5'-3' DNA helicase activity"/>
    <property type="evidence" value="ECO:0007669"/>
    <property type="project" value="UniProtKB-EC"/>
</dbReference>
<dbReference type="GO" id="GO:0005524">
    <property type="term" value="F:ATP binding"/>
    <property type="evidence" value="ECO:0007669"/>
    <property type="project" value="UniProtKB-KW"/>
</dbReference>
<dbReference type="GO" id="GO:0006281">
    <property type="term" value="P:DNA repair"/>
    <property type="evidence" value="ECO:0007669"/>
    <property type="project" value="UniProtKB-KW"/>
</dbReference>
<dbReference type="SUPFAM" id="SSF52540">
    <property type="entry name" value="P-loop containing nucleoside triphosphate hydrolases"/>
    <property type="match status" value="1"/>
</dbReference>
<evidence type="ECO:0000256" key="1">
    <source>
        <dbReference type="RuleBase" id="RU363044"/>
    </source>
</evidence>
<comment type="cofactor">
    <cofactor evidence="1">
        <name>Mg(2+)</name>
        <dbReference type="ChEBI" id="CHEBI:18420"/>
    </cofactor>
</comment>